<evidence type="ECO:0000256" key="1">
    <source>
        <dbReference type="ARBA" id="ARBA00022722"/>
    </source>
</evidence>
<dbReference type="GO" id="GO:0016787">
    <property type="term" value="F:hydrolase activity"/>
    <property type="evidence" value="ECO:0007669"/>
    <property type="project" value="UniProtKB-KW"/>
</dbReference>
<dbReference type="EMBL" id="SJPZ01000002">
    <property type="protein sequence ID" value="TWU62083.1"/>
    <property type="molecule type" value="Genomic_DNA"/>
</dbReference>
<proteinExistence type="inferred from homology"/>
<dbReference type="InterPro" id="IPR002729">
    <property type="entry name" value="CRISPR-assoc_Cas1"/>
</dbReference>
<dbReference type="InterPro" id="IPR042211">
    <property type="entry name" value="CRISPR-assoc_Cas1_N"/>
</dbReference>
<keyword evidence="8" id="KW-0464">Manganese</keyword>
<keyword evidence="7 8" id="KW-0238">DNA-binding</keyword>
<feature type="binding site" evidence="8">
    <location>
        <position position="187"/>
    </location>
    <ligand>
        <name>Mn(2+)</name>
        <dbReference type="ChEBI" id="CHEBI:29035"/>
    </ligand>
</feature>
<reference evidence="9 10" key="1">
    <citation type="submission" date="2019-02" db="EMBL/GenBank/DDBJ databases">
        <title>Deep-cultivation of Planctomycetes and their phenomic and genomic characterization uncovers novel biology.</title>
        <authorList>
            <person name="Wiegand S."/>
            <person name="Jogler M."/>
            <person name="Boedeker C."/>
            <person name="Pinto D."/>
            <person name="Vollmers J."/>
            <person name="Rivas-Marin E."/>
            <person name="Kohn T."/>
            <person name="Peeters S.H."/>
            <person name="Heuer A."/>
            <person name="Rast P."/>
            <person name="Oberbeckmann S."/>
            <person name="Bunk B."/>
            <person name="Jeske O."/>
            <person name="Meyerdierks A."/>
            <person name="Storesund J.E."/>
            <person name="Kallscheuer N."/>
            <person name="Luecker S."/>
            <person name="Lage O.M."/>
            <person name="Pohl T."/>
            <person name="Merkel B.J."/>
            <person name="Hornburger P."/>
            <person name="Mueller R.-W."/>
            <person name="Bruemmer F."/>
            <person name="Labrenz M."/>
            <person name="Spormann A.M."/>
            <person name="Op Den Camp H."/>
            <person name="Overmann J."/>
            <person name="Amann R."/>
            <person name="Jetten M.S.M."/>
            <person name="Mascher T."/>
            <person name="Medema M.H."/>
            <person name="Devos D.P."/>
            <person name="Kaster A.-K."/>
            <person name="Ovreas L."/>
            <person name="Rohde M."/>
            <person name="Galperin M.Y."/>
            <person name="Jogler C."/>
        </authorList>
    </citation>
    <scope>NUCLEOTIDE SEQUENCE [LARGE SCALE GENOMIC DNA]</scope>
    <source>
        <strain evidence="9 10">V7</strain>
    </source>
</reference>
<evidence type="ECO:0000256" key="2">
    <source>
        <dbReference type="ARBA" id="ARBA00022723"/>
    </source>
</evidence>
<name>A0A5C6FNW7_9PLAN</name>
<evidence type="ECO:0000313" key="9">
    <source>
        <dbReference type="EMBL" id="TWU62083.1"/>
    </source>
</evidence>
<dbReference type="Proteomes" id="UP000316476">
    <property type="component" value="Unassembled WGS sequence"/>
</dbReference>
<comment type="cofactor">
    <cofactor evidence="8">
        <name>Mg(2+)</name>
        <dbReference type="ChEBI" id="CHEBI:18420"/>
    </cofactor>
    <cofactor evidence="8">
        <name>Mn(2+)</name>
        <dbReference type="ChEBI" id="CHEBI:29035"/>
    </cofactor>
</comment>
<comment type="similarity">
    <text evidence="8">Belongs to the CRISPR-associated endonuclease Cas1 family.</text>
</comment>
<dbReference type="InterPro" id="IPR019857">
    <property type="entry name" value="CRISPR-assoc_Cas1_YPEST-subtyp"/>
</dbReference>
<evidence type="ECO:0000256" key="4">
    <source>
        <dbReference type="ARBA" id="ARBA00022801"/>
    </source>
</evidence>
<accession>A0A5C6FNW7</accession>
<evidence type="ECO:0000256" key="5">
    <source>
        <dbReference type="ARBA" id="ARBA00022842"/>
    </source>
</evidence>
<feature type="binding site" evidence="8">
    <location>
        <position position="249"/>
    </location>
    <ligand>
        <name>Mn(2+)</name>
        <dbReference type="ChEBI" id="CHEBI:29035"/>
    </ligand>
</feature>
<dbReference type="RefSeq" id="WP_197137882.1">
    <property type="nucleotide sequence ID" value="NZ_SJPZ01000002.1"/>
</dbReference>
<keyword evidence="3 8" id="KW-0255">Endonuclease</keyword>
<protein>
    <recommendedName>
        <fullName evidence="8">CRISPR-associated endonuclease Cas1</fullName>
        <ecNumber evidence="8">3.1.-.-</ecNumber>
    </recommendedName>
</protein>
<dbReference type="AlphaFoldDB" id="A0A5C6FNW7"/>
<comment type="subunit">
    <text evidence="8">Homodimer, forms a heterotetramer with a Cas2 homodimer.</text>
</comment>
<keyword evidence="4 8" id="KW-0378">Hydrolase</keyword>
<gene>
    <name evidence="9" type="primary">cas1_2</name>
    <name evidence="8" type="synonym">cas1</name>
    <name evidence="9" type="ORF">V7x_38120</name>
</gene>
<keyword evidence="5 8" id="KW-0460">Magnesium</keyword>
<feature type="binding site" evidence="8">
    <location>
        <position position="263"/>
    </location>
    <ligand>
        <name>Mn(2+)</name>
        <dbReference type="ChEBI" id="CHEBI:29035"/>
    </ligand>
</feature>
<dbReference type="GO" id="GO:0051607">
    <property type="term" value="P:defense response to virus"/>
    <property type="evidence" value="ECO:0007669"/>
    <property type="project" value="UniProtKB-UniRule"/>
</dbReference>
<evidence type="ECO:0000313" key="10">
    <source>
        <dbReference type="Proteomes" id="UP000316476"/>
    </source>
</evidence>
<dbReference type="NCBIfam" id="TIGR00287">
    <property type="entry name" value="cas1"/>
    <property type="match status" value="1"/>
</dbReference>
<evidence type="ECO:0000256" key="3">
    <source>
        <dbReference type="ARBA" id="ARBA00022759"/>
    </source>
</evidence>
<dbReference type="Pfam" id="PF01867">
    <property type="entry name" value="Cas_Cas1"/>
    <property type="match status" value="1"/>
</dbReference>
<sequence>MMIESQKPKEILHSKRGNLEYLEHCRVLVKNGRVVYLQSDPDQRISQYWNIPIANTSVLLLGIGTSITQGAVRMLCEAGVMLGFCGNGGTPFHAGAEVEWFSPQSEYRPTEYVQAWMSFWFDNDKRLAAAKYLQRIRLEYLEKCWSRDEHLREASIFVDDRPVVAALKTARKDIDNADSTERLLSGEARLTKSLYKYVVRAAKWGDFVRDPKAVDPANQFLTQGNYLAYGQAATCLWCLGIPHGFAVMHGKTRRGALVFDIADVAKDATVLPLAFTAAAQGFTSIEFRESLIDSFTEHQTLEQMFVAVKGVIAEVQKPK</sequence>
<dbReference type="GO" id="GO:0043571">
    <property type="term" value="P:maintenance of CRISPR repeat elements"/>
    <property type="evidence" value="ECO:0007669"/>
    <property type="project" value="UniProtKB-UniRule"/>
</dbReference>
<comment type="caution">
    <text evidence="9">The sequence shown here is derived from an EMBL/GenBank/DDBJ whole genome shotgun (WGS) entry which is preliminary data.</text>
</comment>
<dbReference type="Gene3D" id="3.100.10.20">
    <property type="entry name" value="CRISPR-associated endonuclease Cas1, N-terminal domain"/>
    <property type="match status" value="1"/>
</dbReference>
<dbReference type="HAMAP" id="MF_01470">
    <property type="entry name" value="Cas1"/>
    <property type="match status" value="1"/>
</dbReference>
<comment type="function">
    <text evidence="8">CRISPR (clustered regularly interspaced short palindromic repeat), is an adaptive immune system that provides protection against mobile genetic elements (viruses, transposable elements and conjugative plasmids). CRISPR clusters contain spacers, sequences complementary to antecedent mobile elements, and target invading nucleic acids. CRISPR clusters are transcribed and processed into CRISPR RNA (crRNA). Acts as a dsDNA endonuclease. Involved in the integration of spacer DNA into the CRISPR cassette.</text>
</comment>
<organism evidence="9 10">
    <name type="scientific">Crateriforma conspicua</name>
    <dbReference type="NCBI Taxonomy" id="2527996"/>
    <lineage>
        <taxon>Bacteria</taxon>
        <taxon>Pseudomonadati</taxon>
        <taxon>Planctomycetota</taxon>
        <taxon>Planctomycetia</taxon>
        <taxon>Planctomycetales</taxon>
        <taxon>Planctomycetaceae</taxon>
        <taxon>Crateriforma</taxon>
    </lineage>
</organism>
<evidence type="ECO:0000256" key="6">
    <source>
        <dbReference type="ARBA" id="ARBA00023118"/>
    </source>
</evidence>
<dbReference type="GO" id="GO:0003677">
    <property type="term" value="F:DNA binding"/>
    <property type="evidence" value="ECO:0007669"/>
    <property type="project" value="UniProtKB-KW"/>
</dbReference>
<evidence type="ECO:0000256" key="8">
    <source>
        <dbReference type="HAMAP-Rule" id="MF_01470"/>
    </source>
</evidence>
<keyword evidence="2 8" id="KW-0479">Metal-binding</keyword>
<dbReference type="EC" id="3.1.-.-" evidence="8"/>
<dbReference type="NCBIfam" id="TIGR03637">
    <property type="entry name" value="cas1_YPEST"/>
    <property type="match status" value="1"/>
</dbReference>
<dbReference type="Gene3D" id="1.20.120.920">
    <property type="entry name" value="CRISPR-associated endonuclease Cas1, C-terminal domain"/>
    <property type="match status" value="1"/>
</dbReference>
<keyword evidence="6 8" id="KW-0051">Antiviral defense</keyword>
<dbReference type="GO" id="GO:0046872">
    <property type="term" value="F:metal ion binding"/>
    <property type="evidence" value="ECO:0007669"/>
    <property type="project" value="UniProtKB-UniRule"/>
</dbReference>
<dbReference type="GO" id="GO:0004520">
    <property type="term" value="F:DNA endonuclease activity"/>
    <property type="evidence" value="ECO:0007669"/>
    <property type="project" value="InterPro"/>
</dbReference>
<dbReference type="InterPro" id="IPR042206">
    <property type="entry name" value="CRISPR-assoc_Cas1_C"/>
</dbReference>
<evidence type="ECO:0000256" key="7">
    <source>
        <dbReference type="ARBA" id="ARBA00023125"/>
    </source>
</evidence>
<keyword evidence="1 8" id="KW-0540">Nuclease</keyword>